<name>A0ABR6YZL1_9FIRM</name>
<evidence type="ECO:0000259" key="3">
    <source>
        <dbReference type="Pfam" id="PF14512"/>
    </source>
</evidence>
<dbReference type="Proteomes" id="UP000622405">
    <property type="component" value="Unassembled WGS sequence"/>
</dbReference>
<dbReference type="InterPro" id="IPR029478">
    <property type="entry name" value="TM1586_NiRdase"/>
</dbReference>
<dbReference type="Gene3D" id="3.40.109.10">
    <property type="entry name" value="NADH Oxidase"/>
    <property type="match status" value="1"/>
</dbReference>
<protein>
    <submittedName>
        <fullName evidence="4">Nitroreductase</fullName>
    </submittedName>
</protein>
<dbReference type="RefSeq" id="WP_186894833.1">
    <property type="nucleotide sequence ID" value="NZ_WJBE01000014.1"/>
</dbReference>
<dbReference type="SUPFAM" id="SSF55469">
    <property type="entry name" value="FMN-dependent nitroreductase-like"/>
    <property type="match status" value="2"/>
</dbReference>
<proteinExistence type="inferred from homology"/>
<organism evidence="4 5">
    <name type="scientific">Acetobacterium malicum</name>
    <dbReference type="NCBI Taxonomy" id="52692"/>
    <lineage>
        <taxon>Bacteria</taxon>
        <taxon>Bacillati</taxon>
        <taxon>Bacillota</taxon>
        <taxon>Clostridia</taxon>
        <taxon>Eubacteriales</taxon>
        <taxon>Eubacteriaceae</taxon>
        <taxon>Acetobacterium</taxon>
    </lineage>
</organism>
<dbReference type="EMBL" id="WJBE01000014">
    <property type="protein sequence ID" value="MBC3900671.1"/>
    <property type="molecule type" value="Genomic_DNA"/>
</dbReference>
<dbReference type="Gene3D" id="3.40.109.30">
    <property type="entry name" value="putative nitroreductase (tm1586), domain 2"/>
    <property type="match status" value="1"/>
</dbReference>
<evidence type="ECO:0000256" key="1">
    <source>
        <dbReference type="ARBA" id="ARBA00007118"/>
    </source>
</evidence>
<evidence type="ECO:0000256" key="2">
    <source>
        <dbReference type="ARBA" id="ARBA00023002"/>
    </source>
</evidence>
<evidence type="ECO:0000313" key="4">
    <source>
        <dbReference type="EMBL" id="MBC3900671.1"/>
    </source>
</evidence>
<sequence length="280" mass="31533">MKITFPVEETVKKRYSVRNYQDQAIESDKLKAIEVFIASLENPFGPNIKFHTLDIKTGPNTQKLGTYGVIKGASHYIGTTITPEPLALEALGYEFEALVLYLADLGLGTCWLGGTFDRQSFSNAMQIEAGEIFPIITPVGYAADHKHFKEKAMRKLIKADQRKEWPQLFFNNDFQSPLTAAAAGDLAFALEMVRLGPSASNKQPWRIVLIDGNCHFYEAKEPGYSKAFSYDIQRVDLGIAAAHFDFAMKERKIDGHFITSAQPEIDLPKHMEYVFSWIRA</sequence>
<gene>
    <name evidence="4" type="ORF">GH811_13700</name>
</gene>
<dbReference type="Pfam" id="PF14512">
    <property type="entry name" value="TM1586_NiRdase"/>
    <property type="match status" value="1"/>
</dbReference>
<keyword evidence="2" id="KW-0560">Oxidoreductase</keyword>
<comment type="caution">
    <text evidence="4">The sequence shown here is derived from an EMBL/GenBank/DDBJ whole genome shotgun (WGS) entry which is preliminary data.</text>
</comment>
<dbReference type="PANTHER" id="PTHR43673">
    <property type="entry name" value="NAD(P)H NITROREDUCTASE YDGI-RELATED"/>
    <property type="match status" value="1"/>
</dbReference>
<dbReference type="PANTHER" id="PTHR43673:SF10">
    <property type="entry name" value="NADH DEHYDROGENASE_NAD(P)H NITROREDUCTASE XCC3605-RELATED"/>
    <property type="match status" value="1"/>
</dbReference>
<evidence type="ECO:0000313" key="5">
    <source>
        <dbReference type="Proteomes" id="UP000622405"/>
    </source>
</evidence>
<feature type="domain" description="Putative nitroreductase TM1586" evidence="3">
    <location>
        <begin position="8"/>
        <end position="247"/>
    </location>
</feature>
<reference evidence="4 5" key="1">
    <citation type="journal article" date="2020" name="mSystems">
        <title>Defining Genomic and Predicted Metabolic Features of the Acetobacterium Genus.</title>
        <authorList>
            <person name="Ross D.E."/>
            <person name="Marshall C.W."/>
            <person name="Gulliver D."/>
            <person name="May H.D."/>
            <person name="Norman R.S."/>
        </authorList>
    </citation>
    <scope>NUCLEOTIDE SEQUENCE [LARGE SCALE GENOMIC DNA]</scope>
    <source>
        <strain evidence="4 5">DSM 4132</strain>
    </source>
</reference>
<dbReference type="InterPro" id="IPR000415">
    <property type="entry name" value="Nitroreductase-like"/>
</dbReference>
<accession>A0ABR6YZL1</accession>
<comment type="similarity">
    <text evidence="1">Belongs to the nitroreductase family.</text>
</comment>
<keyword evidence="5" id="KW-1185">Reference proteome</keyword>